<dbReference type="InterPro" id="IPR012291">
    <property type="entry name" value="CBM2_carb-bd_dom_sf"/>
</dbReference>
<feature type="transmembrane region" description="Helical" evidence="2">
    <location>
        <begin position="93"/>
        <end position="114"/>
    </location>
</feature>
<feature type="region of interest" description="Disordered" evidence="1">
    <location>
        <begin position="1"/>
        <end position="89"/>
    </location>
</feature>
<protein>
    <recommendedName>
        <fullName evidence="5">CBM2 domain-containing protein</fullName>
    </recommendedName>
</protein>
<comment type="caution">
    <text evidence="3">The sequence shown here is derived from an EMBL/GenBank/DDBJ whole genome shotgun (WGS) entry which is preliminary data.</text>
</comment>
<feature type="compositionally biased region" description="Polar residues" evidence="1">
    <location>
        <begin position="229"/>
        <end position="251"/>
    </location>
</feature>
<keyword evidence="2" id="KW-0812">Transmembrane</keyword>
<dbReference type="EMBL" id="BAABAQ010000003">
    <property type="protein sequence ID" value="GAA4188773.1"/>
    <property type="molecule type" value="Genomic_DNA"/>
</dbReference>
<organism evidence="3 4">
    <name type="scientific">Streptosporangium oxazolinicum</name>
    <dbReference type="NCBI Taxonomy" id="909287"/>
    <lineage>
        <taxon>Bacteria</taxon>
        <taxon>Bacillati</taxon>
        <taxon>Actinomycetota</taxon>
        <taxon>Actinomycetes</taxon>
        <taxon>Streptosporangiales</taxon>
        <taxon>Streptosporangiaceae</taxon>
        <taxon>Streptosporangium</taxon>
    </lineage>
</organism>
<evidence type="ECO:0008006" key="5">
    <source>
        <dbReference type="Google" id="ProtNLM"/>
    </source>
</evidence>
<evidence type="ECO:0000256" key="1">
    <source>
        <dbReference type="SAM" id="MobiDB-lite"/>
    </source>
</evidence>
<sequence length="369" mass="37811">MGRHGANGEEASSNRGKRGPESAPGPGREDEPIGRRLRPEESVVTETRTGFLGSGWTSESELSDRSETSTTSTTFDPWPEDEERSGGRVRKTLLVIAAVAVVLGGTVIGVRALAGSESPADCPPAGCVAAASNQPVPEADVTELAEEPAEEPVPEDEPSGAGDETPEPDDERARPTPAPDRASTRGGGGVTSTPRPTPTRKATRAPLETDAPPTDEPSRTDESADEPTSGPTSQSLVVGDQTQAPTESPLSSAGPDPVPTETTFSAPPPAGGAAITVGADVVSDRSRSYTVELVVAADENVENLKVSVPVSGEVSSVTGADWEQVGDDLVIESPDGLAAGEELVITFTARGDAEIPASCQSDQGECSVA</sequence>
<feature type="region of interest" description="Disordered" evidence="1">
    <location>
        <begin position="115"/>
        <end position="274"/>
    </location>
</feature>
<name>A0ABP8ASB1_9ACTN</name>
<feature type="compositionally biased region" description="Basic and acidic residues" evidence="1">
    <location>
        <begin position="27"/>
        <end position="41"/>
    </location>
</feature>
<keyword evidence="2" id="KW-1133">Transmembrane helix</keyword>
<feature type="compositionally biased region" description="Acidic residues" evidence="1">
    <location>
        <begin position="140"/>
        <end position="170"/>
    </location>
</feature>
<gene>
    <name evidence="3" type="ORF">GCM10022252_24600</name>
</gene>
<dbReference type="Proteomes" id="UP001501251">
    <property type="component" value="Unassembled WGS sequence"/>
</dbReference>
<dbReference type="Gene3D" id="2.60.40.290">
    <property type="match status" value="1"/>
</dbReference>
<keyword evidence="4" id="KW-1185">Reference proteome</keyword>
<keyword evidence="2" id="KW-0472">Membrane</keyword>
<evidence type="ECO:0000313" key="3">
    <source>
        <dbReference type="EMBL" id="GAA4188773.1"/>
    </source>
</evidence>
<accession>A0ABP8ASB1</accession>
<evidence type="ECO:0000313" key="4">
    <source>
        <dbReference type="Proteomes" id="UP001501251"/>
    </source>
</evidence>
<proteinExistence type="predicted"/>
<evidence type="ECO:0000256" key="2">
    <source>
        <dbReference type="SAM" id="Phobius"/>
    </source>
</evidence>
<reference evidence="4" key="1">
    <citation type="journal article" date="2019" name="Int. J. Syst. Evol. Microbiol.">
        <title>The Global Catalogue of Microorganisms (GCM) 10K type strain sequencing project: providing services to taxonomists for standard genome sequencing and annotation.</title>
        <authorList>
            <consortium name="The Broad Institute Genomics Platform"/>
            <consortium name="The Broad Institute Genome Sequencing Center for Infectious Disease"/>
            <person name="Wu L."/>
            <person name="Ma J."/>
        </authorList>
    </citation>
    <scope>NUCLEOTIDE SEQUENCE [LARGE SCALE GENOMIC DNA]</scope>
    <source>
        <strain evidence="4">JCM 17388</strain>
    </source>
</reference>